<evidence type="ECO:0000313" key="3">
    <source>
        <dbReference type="Proteomes" id="UP001595596"/>
    </source>
</evidence>
<dbReference type="Proteomes" id="UP001595596">
    <property type="component" value="Unassembled WGS sequence"/>
</dbReference>
<keyword evidence="3" id="KW-1185">Reference proteome</keyword>
<accession>A0ABV7RWV6</accession>
<gene>
    <name evidence="2" type="ORF">ACFOMP_03430</name>
</gene>
<keyword evidence="1" id="KW-0812">Transmembrane</keyword>
<comment type="caution">
    <text evidence="2">The sequence shown here is derived from an EMBL/GenBank/DDBJ whole genome shotgun (WGS) entry which is preliminary data.</text>
</comment>
<protein>
    <recommendedName>
        <fullName evidence="4">Integral membrane protein</fullName>
    </recommendedName>
</protein>
<organism evidence="2 3">
    <name type="scientific">Paracoccus simplex</name>
    <dbReference type="NCBI Taxonomy" id="2086346"/>
    <lineage>
        <taxon>Bacteria</taxon>
        <taxon>Pseudomonadati</taxon>
        <taxon>Pseudomonadota</taxon>
        <taxon>Alphaproteobacteria</taxon>
        <taxon>Rhodobacterales</taxon>
        <taxon>Paracoccaceae</taxon>
        <taxon>Paracoccus</taxon>
    </lineage>
</organism>
<keyword evidence="1" id="KW-0472">Membrane</keyword>
<proteinExistence type="predicted"/>
<keyword evidence="1" id="KW-1133">Transmembrane helix</keyword>
<feature type="transmembrane region" description="Helical" evidence="1">
    <location>
        <begin position="82"/>
        <end position="101"/>
    </location>
</feature>
<feature type="transmembrane region" description="Helical" evidence="1">
    <location>
        <begin position="40"/>
        <end position="62"/>
    </location>
</feature>
<reference evidence="3" key="1">
    <citation type="journal article" date="2019" name="Int. J. Syst. Evol. Microbiol.">
        <title>The Global Catalogue of Microorganisms (GCM) 10K type strain sequencing project: providing services to taxonomists for standard genome sequencing and annotation.</title>
        <authorList>
            <consortium name="The Broad Institute Genomics Platform"/>
            <consortium name="The Broad Institute Genome Sequencing Center for Infectious Disease"/>
            <person name="Wu L."/>
            <person name="Ma J."/>
        </authorList>
    </citation>
    <scope>NUCLEOTIDE SEQUENCE [LARGE SCALE GENOMIC DNA]</scope>
    <source>
        <strain evidence="3">VKM B-3226</strain>
    </source>
</reference>
<name>A0ABV7RWV6_9RHOB</name>
<sequence length="112" mass="12138">MISAPVPSHFENDAMVWMSGGILLGSGLAIIAFHQHWRGLAAILVSLFGWFLAIRGAMLMAVPELIEQGVAASTPHSSIMRGGFALLTVIGLYLTYFGWVAKPKEPSKEQKQ</sequence>
<dbReference type="RefSeq" id="WP_379027893.1">
    <property type="nucleotide sequence ID" value="NZ_JBHRXE010000008.1"/>
</dbReference>
<dbReference type="EMBL" id="JBHRXE010000008">
    <property type="protein sequence ID" value="MFC3568501.1"/>
    <property type="molecule type" value="Genomic_DNA"/>
</dbReference>
<evidence type="ECO:0008006" key="4">
    <source>
        <dbReference type="Google" id="ProtNLM"/>
    </source>
</evidence>
<evidence type="ECO:0000313" key="2">
    <source>
        <dbReference type="EMBL" id="MFC3568501.1"/>
    </source>
</evidence>
<feature type="transmembrane region" description="Helical" evidence="1">
    <location>
        <begin position="14"/>
        <end position="33"/>
    </location>
</feature>
<evidence type="ECO:0000256" key="1">
    <source>
        <dbReference type="SAM" id="Phobius"/>
    </source>
</evidence>